<protein>
    <recommendedName>
        <fullName evidence="4">DUF2029 domain-containing protein</fullName>
    </recommendedName>
</protein>
<evidence type="ECO:0000256" key="1">
    <source>
        <dbReference type="SAM" id="Phobius"/>
    </source>
</evidence>
<keyword evidence="1" id="KW-1133">Transmembrane helix</keyword>
<dbReference type="AlphaFoldDB" id="A0A1F5ZC64"/>
<feature type="transmembrane region" description="Helical" evidence="1">
    <location>
        <begin position="255"/>
        <end position="275"/>
    </location>
</feature>
<reference evidence="2 3" key="1">
    <citation type="journal article" date="2016" name="Nat. Commun.">
        <title>Thousands of microbial genomes shed light on interconnected biogeochemical processes in an aquifer system.</title>
        <authorList>
            <person name="Anantharaman K."/>
            <person name="Brown C.T."/>
            <person name="Hug L.A."/>
            <person name="Sharon I."/>
            <person name="Castelle C.J."/>
            <person name="Probst A.J."/>
            <person name="Thomas B.C."/>
            <person name="Singh A."/>
            <person name="Wilkins M.J."/>
            <person name="Karaoz U."/>
            <person name="Brodie E.L."/>
            <person name="Williams K.H."/>
            <person name="Hubbard S.S."/>
            <person name="Banfield J.F."/>
        </authorList>
    </citation>
    <scope>NUCLEOTIDE SEQUENCE [LARGE SCALE GENOMIC DNA]</scope>
</reference>
<dbReference type="EMBL" id="MFJC01000005">
    <property type="protein sequence ID" value="OGG10089.1"/>
    <property type="molecule type" value="Genomic_DNA"/>
</dbReference>
<feature type="transmembrane region" description="Helical" evidence="1">
    <location>
        <begin position="218"/>
        <end position="235"/>
    </location>
</feature>
<feature type="transmembrane region" description="Helical" evidence="1">
    <location>
        <begin position="16"/>
        <end position="35"/>
    </location>
</feature>
<evidence type="ECO:0008006" key="4">
    <source>
        <dbReference type="Google" id="ProtNLM"/>
    </source>
</evidence>
<feature type="transmembrane region" description="Helical" evidence="1">
    <location>
        <begin position="139"/>
        <end position="160"/>
    </location>
</feature>
<feature type="transmembrane region" description="Helical" evidence="1">
    <location>
        <begin position="287"/>
        <end position="305"/>
    </location>
</feature>
<feature type="transmembrane region" description="Helical" evidence="1">
    <location>
        <begin position="311"/>
        <end position="326"/>
    </location>
</feature>
<feature type="transmembrane region" description="Helical" evidence="1">
    <location>
        <begin position="56"/>
        <end position="76"/>
    </location>
</feature>
<sequence>MASIQSFKTKLDHISFLKIILLGLIIRILLMPLTGHRDTATLFASADKFISDGFLVFYKTHAVLYPPLAYLTLGFWQNLIRFLLPSSYPQWQSLPILYQFISFSSFRIFFLLKLFYLPFDIGTAFIISKFGRNFRESKILFTLWIFNPIVLYTTSMWGSLDIIPTFLSILSIYLIYKKKPVWGFFLLGIAAQFKLWPLLLLPLTAVISQKSLRQQIKMFLIGIIPFISMLLPVLTKPDYLTTFTSSERSTLINNASIYIGFSQYIYIFLLIYLLIIFYTENFYKGKMAMLTAISLIVLAIFYITSAYTPQWFLWILPYLIIQTVYYPQLFKSFVYICISYLLVILTYDAPLSIGLFAPFDPSLLNTPILKELFERTVVDPNKIWSVFRTINAATIIWFIYHWRIASKKS</sequence>
<evidence type="ECO:0000313" key="3">
    <source>
        <dbReference type="Proteomes" id="UP000176854"/>
    </source>
</evidence>
<organism evidence="2 3">
    <name type="scientific">Candidatus Gottesmanbacteria bacterium RBG_16_43_7</name>
    <dbReference type="NCBI Taxonomy" id="1798373"/>
    <lineage>
        <taxon>Bacteria</taxon>
        <taxon>Candidatus Gottesmaniibacteriota</taxon>
    </lineage>
</organism>
<evidence type="ECO:0000313" key="2">
    <source>
        <dbReference type="EMBL" id="OGG10089.1"/>
    </source>
</evidence>
<feature type="transmembrane region" description="Helical" evidence="1">
    <location>
        <begin position="96"/>
        <end position="119"/>
    </location>
</feature>
<feature type="transmembrane region" description="Helical" evidence="1">
    <location>
        <begin position="180"/>
        <end position="206"/>
    </location>
</feature>
<proteinExistence type="predicted"/>
<keyword evidence="1" id="KW-0472">Membrane</keyword>
<dbReference type="STRING" id="1798373.A2154_02095"/>
<name>A0A1F5ZC64_9BACT</name>
<accession>A0A1F5ZC64</accession>
<feature type="transmembrane region" description="Helical" evidence="1">
    <location>
        <begin position="383"/>
        <end position="400"/>
    </location>
</feature>
<keyword evidence="1" id="KW-0812">Transmembrane</keyword>
<feature type="transmembrane region" description="Helical" evidence="1">
    <location>
        <begin position="333"/>
        <end position="357"/>
    </location>
</feature>
<gene>
    <name evidence="2" type="ORF">A2154_02095</name>
</gene>
<comment type="caution">
    <text evidence="2">The sequence shown here is derived from an EMBL/GenBank/DDBJ whole genome shotgun (WGS) entry which is preliminary data.</text>
</comment>
<dbReference type="Proteomes" id="UP000176854">
    <property type="component" value="Unassembled WGS sequence"/>
</dbReference>